<name>A0A7G1KN73_9NOCA</name>
<dbReference type="KEGG" id="nwl:NWFMUON74_31110"/>
<dbReference type="Pfam" id="PF07021">
    <property type="entry name" value="MetW"/>
    <property type="match status" value="1"/>
</dbReference>
<keyword evidence="2" id="KW-1185">Reference proteome</keyword>
<gene>
    <name evidence="1" type="ORF">NWFMUON74_31110</name>
</gene>
<evidence type="ECO:0000313" key="1">
    <source>
        <dbReference type="EMBL" id="BCK55339.1"/>
    </source>
</evidence>
<reference evidence="1 2" key="1">
    <citation type="submission" date="2020-08" db="EMBL/GenBank/DDBJ databases">
        <title>Genome Sequencing of Nocardia wallacei strain FMUON74 and assembly.</title>
        <authorList>
            <person name="Toyokawa M."/>
            <person name="Uesaka K."/>
        </authorList>
    </citation>
    <scope>NUCLEOTIDE SEQUENCE [LARGE SCALE GENOMIC DNA]</scope>
    <source>
        <strain evidence="1 2">FMUON74</strain>
    </source>
</reference>
<evidence type="ECO:0000313" key="2">
    <source>
        <dbReference type="Proteomes" id="UP000516173"/>
    </source>
</evidence>
<sequence length="199" mass="22207">MGTSPVYRNATVYELLMRGLYGRHYRSRYRAIADLIPDGAEVMDVCCGPATLYTRYLRGRTGSYTGLDLNDRFIARLEDAGGHGTVWDVDADVPLPAADHVVMQASLYQFLPEPVPVLERMLAAARERVIVSEPIRNLASSNNRVVAAAARRYTDAGAGARDHRFTEQTLEELFSRYESRILRRSLIAGGREKLFVLAA</sequence>
<proteinExistence type="predicted"/>
<organism evidence="1 2">
    <name type="scientific">Nocardia wallacei</name>
    <dbReference type="NCBI Taxonomy" id="480035"/>
    <lineage>
        <taxon>Bacteria</taxon>
        <taxon>Bacillati</taxon>
        <taxon>Actinomycetota</taxon>
        <taxon>Actinomycetes</taxon>
        <taxon>Mycobacteriales</taxon>
        <taxon>Nocardiaceae</taxon>
        <taxon>Nocardia</taxon>
    </lineage>
</organism>
<dbReference type="SUPFAM" id="SSF53335">
    <property type="entry name" value="S-adenosyl-L-methionine-dependent methyltransferases"/>
    <property type="match status" value="1"/>
</dbReference>
<dbReference type="EMBL" id="AP023396">
    <property type="protein sequence ID" value="BCK55339.1"/>
    <property type="molecule type" value="Genomic_DNA"/>
</dbReference>
<dbReference type="Gene3D" id="3.40.50.150">
    <property type="entry name" value="Vaccinia Virus protein VP39"/>
    <property type="match status" value="1"/>
</dbReference>
<dbReference type="RefSeq" id="WP_187688466.1">
    <property type="nucleotide sequence ID" value="NZ_AP023396.1"/>
</dbReference>
<dbReference type="Proteomes" id="UP000516173">
    <property type="component" value="Chromosome"/>
</dbReference>
<accession>A0A7G1KN73</accession>
<dbReference type="GeneID" id="80347655"/>
<evidence type="ECO:0008006" key="3">
    <source>
        <dbReference type="Google" id="ProtNLM"/>
    </source>
</evidence>
<protein>
    <recommendedName>
        <fullName evidence="3">Methyltransferase domain-containing protein</fullName>
    </recommendedName>
</protein>
<dbReference type="InterPro" id="IPR029063">
    <property type="entry name" value="SAM-dependent_MTases_sf"/>
</dbReference>
<dbReference type="InterPro" id="IPR010743">
    <property type="entry name" value="Methionine_synth_MetW"/>
</dbReference>
<dbReference type="AlphaFoldDB" id="A0A7G1KN73"/>